<dbReference type="InterPro" id="IPR002182">
    <property type="entry name" value="NB-ARC"/>
</dbReference>
<evidence type="ECO:0000256" key="1">
    <source>
        <dbReference type="ARBA" id="ARBA00008894"/>
    </source>
</evidence>
<keyword evidence="8" id="KW-1185">Reference proteome</keyword>
<dbReference type="InterPro" id="IPR027417">
    <property type="entry name" value="P-loop_NTPase"/>
</dbReference>
<dbReference type="AlphaFoldDB" id="A0A834ZNK4"/>
<dbReference type="PANTHER" id="PTHR33463">
    <property type="entry name" value="NB-ARC DOMAIN-CONTAINING PROTEIN-RELATED"/>
    <property type="match status" value="1"/>
</dbReference>
<proteinExistence type="inferred from homology"/>
<evidence type="ECO:0000313" key="8">
    <source>
        <dbReference type="Proteomes" id="UP000655225"/>
    </source>
</evidence>
<feature type="domain" description="AAA+ ATPase" evidence="6">
    <location>
        <begin position="167"/>
        <end position="298"/>
    </location>
</feature>
<evidence type="ECO:0000259" key="6">
    <source>
        <dbReference type="SMART" id="SM00382"/>
    </source>
</evidence>
<accession>A0A834ZNK4</accession>
<name>A0A834ZNK4_TETSI</name>
<evidence type="ECO:0000256" key="2">
    <source>
        <dbReference type="ARBA" id="ARBA00022737"/>
    </source>
</evidence>
<dbReference type="EMBL" id="JABCRI010000004">
    <property type="protein sequence ID" value="KAF8406866.1"/>
    <property type="molecule type" value="Genomic_DNA"/>
</dbReference>
<keyword evidence="2" id="KW-0677">Repeat</keyword>
<keyword evidence="4" id="KW-0067">ATP-binding</keyword>
<dbReference type="GO" id="GO:0043531">
    <property type="term" value="F:ADP binding"/>
    <property type="evidence" value="ECO:0007669"/>
    <property type="project" value="InterPro"/>
</dbReference>
<dbReference type="Pfam" id="PF00931">
    <property type="entry name" value="NB-ARC"/>
    <property type="match status" value="1"/>
</dbReference>
<reference evidence="7 8" key="1">
    <citation type="submission" date="2020-04" db="EMBL/GenBank/DDBJ databases">
        <title>Plant Genome Project.</title>
        <authorList>
            <person name="Zhang R.-G."/>
        </authorList>
    </citation>
    <scope>NUCLEOTIDE SEQUENCE [LARGE SCALE GENOMIC DNA]</scope>
    <source>
        <strain evidence="7">YNK0</strain>
        <tissue evidence="7">Leaf</tissue>
    </source>
</reference>
<gene>
    <name evidence="7" type="ORF">HHK36_005987</name>
</gene>
<evidence type="ECO:0000256" key="5">
    <source>
        <dbReference type="SAM" id="Coils"/>
    </source>
</evidence>
<keyword evidence="5" id="KW-0175">Coiled coil</keyword>
<dbReference type="GO" id="GO:0006952">
    <property type="term" value="P:defense response"/>
    <property type="evidence" value="ECO:0007669"/>
    <property type="project" value="UniProtKB-KW"/>
</dbReference>
<dbReference type="InterPro" id="IPR042197">
    <property type="entry name" value="Apaf_helical"/>
</dbReference>
<dbReference type="FunFam" id="1.10.8.430:FF:000003">
    <property type="entry name" value="Probable disease resistance protein At5g66910"/>
    <property type="match status" value="1"/>
</dbReference>
<dbReference type="InterPro" id="IPR055414">
    <property type="entry name" value="LRR_R13L4/SHOC2-like"/>
</dbReference>
<dbReference type="FunFam" id="1.10.10.10:FF:000322">
    <property type="entry name" value="Probable disease resistance protein At1g63360"/>
    <property type="match status" value="1"/>
</dbReference>
<dbReference type="InterPro" id="IPR058922">
    <property type="entry name" value="WHD_DRP"/>
</dbReference>
<keyword evidence="3" id="KW-0611">Plant defense</keyword>
<comment type="caution">
    <text evidence="7">The sequence shown here is derived from an EMBL/GenBank/DDBJ whole genome shotgun (WGS) entry which is preliminary data.</text>
</comment>
<dbReference type="Gene3D" id="1.10.10.10">
    <property type="entry name" value="Winged helix-like DNA-binding domain superfamily/Winged helix DNA-binding domain"/>
    <property type="match status" value="1"/>
</dbReference>
<dbReference type="InterPro" id="IPR003593">
    <property type="entry name" value="AAA+_ATPase"/>
</dbReference>
<dbReference type="GO" id="GO:0005524">
    <property type="term" value="F:ATP binding"/>
    <property type="evidence" value="ECO:0007669"/>
    <property type="project" value="UniProtKB-KW"/>
</dbReference>
<evidence type="ECO:0000256" key="3">
    <source>
        <dbReference type="ARBA" id="ARBA00022821"/>
    </source>
</evidence>
<comment type="similarity">
    <text evidence="1">Belongs to the disease resistance NB-LRR family.</text>
</comment>
<dbReference type="PRINTS" id="PR00364">
    <property type="entry name" value="DISEASERSIST"/>
</dbReference>
<dbReference type="Gene3D" id="3.80.10.10">
    <property type="entry name" value="Ribonuclease Inhibitor"/>
    <property type="match status" value="2"/>
</dbReference>
<feature type="coiled-coil region" evidence="5">
    <location>
        <begin position="25"/>
        <end position="66"/>
    </location>
</feature>
<dbReference type="SUPFAM" id="SSF52058">
    <property type="entry name" value="L domain-like"/>
    <property type="match status" value="1"/>
</dbReference>
<protein>
    <recommendedName>
        <fullName evidence="6">AAA+ ATPase domain-containing protein</fullName>
    </recommendedName>
</protein>
<keyword evidence="4" id="KW-0547">Nucleotide-binding</keyword>
<dbReference type="Pfam" id="PF23559">
    <property type="entry name" value="WHD_DRP"/>
    <property type="match status" value="1"/>
</dbReference>
<evidence type="ECO:0000313" key="7">
    <source>
        <dbReference type="EMBL" id="KAF8406866.1"/>
    </source>
</evidence>
<dbReference type="SUPFAM" id="SSF52540">
    <property type="entry name" value="P-loop containing nucleoside triphosphate hydrolases"/>
    <property type="match status" value="1"/>
</dbReference>
<dbReference type="FunFam" id="3.40.50.300:FF:001091">
    <property type="entry name" value="Probable disease resistance protein At1g61300"/>
    <property type="match status" value="1"/>
</dbReference>
<evidence type="ECO:0000256" key="4">
    <source>
        <dbReference type="ARBA" id="ARBA00022840"/>
    </source>
</evidence>
<organism evidence="7 8">
    <name type="scientific">Tetracentron sinense</name>
    <name type="common">Spur-leaf</name>
    <dbReference type="NCBI Taxonomy" id="13715"/>
    <lineage>
        <taxon>Eukaryota</taxon>
        <taxon>Viridiplantae</taxon>
        <taxon>Streptophyta</taxon>
        <taxon>Embryophyta</taxon>
        <taxon>Tracheophyta</taxon>
        <taxon>Spermatophyta</taxon>
        <taxon>Magnoliopsida</taxon>
        <taxon>Trochodendrales</taxon>
        <taxon>Trochodendraceae</taxon>
        <taxon>Tetracentron</taxon>
    </lineage>
</organism>
<sequence length="897" mass="101580">MDFVTPLVTLLYSLLGSIASKISYLVNLDQRIHSLTTAMKELKDTRDDVKRRVDAAERKLLTCTNQVKGWLEKVEAIEGEVNSVLEDLGQRRRRLRACSVECSLQYKLNKRVAKKLIDVSDLMDRGVFSTIVADESLPVAVEEIPSRSTVGIDVALKEVQGYIREDGVGIIGIFGMGGVGKTTLLRKINNKFLAGTHDFDVVIWVVVSKDFVVEKIQKTVGTRLGLAWEESEGQDERATNIFKVLSKKKFVLLLDDIWERLDLEKIGIPLPNKKNKSKVIFTTRSLVICSKMDAQRKLKVECLKEGEAWQLFREKADIEEAIDPPTIQPLAKKILKKCGGLPLALITIGRAMANKKTVEEWEDAVRVLNKSPSELEGMEDDVFALLKFSYDNLRDDELRLCFLYCSLFPEDYSIEKEQLIEYWIGEGFLDGFDEADVHNKGHSLIGSLKVACLLETGEEETQVKMHDVIRGLALWIASECGKNVNRFLIQASMGLTEAPKVEKWKEAWRISLMDNEINTLNEIPFCPNLLTLMLQWNSGLSKVPNGFFQFMPTLRVLDLSFTSLKELPVSIGKLVKLCHLDLSGTKIISLPKELGGLAELRHLDLQRTNSLRTIPCEVLSKLSRLQVLNLYYSYANWEAEGCGDGSGICLVDLEQLTQLTALGITVTDISTLFRLSRFKSLPKCIQYLYVKECEGLTRFQLSASGNAESLRRLSINNCYELEELVIGVEAGENWLPSLEILSLHGLPNLTTIWRSPVNRRCLQNLRCINIWHCHKLKNVTWVLQLRSLEVIYLFYCKEMEEVIGGDEIVGESIAFPRLRTISIRDLPELRSIARGTLAFPSLERIAVIECPKLKKLPLKSQNMQKLPMIYGNVEWWDGLEWEEDGTKSAFVSYFTAT</sequence>
<dbReference type="OrthoDB" id="664960at2759"/>
<dbReference type="InterPro" id="IPR050905">
    <property type="entry name" value="Plant_NBS-LRR"/>
</dbReference>
<dbReference type="InterPro" id="IPR032675">
    <property type="entry name" value="LRR_dom_sf"/>
</dbReference>
<dbReference type="PANTHER" id="PTHR33463:SF204">
    <property type="entry name" value="NB-ARC DOMAIN-CONTAINING PROTEIN"/>
    <property type="match status" value="1"/>
</dbReference>
<dbReference type="Gene3D" id="3.40.50.300">
    <property type="entry name" value="P-loop containing nucleotide triphosphate hydrolases"/>
    <property type="match status" value="1"/>
</dbReference>
<dbReference type="SUPFAM" id="SSF57997">
    <property type="entry name" value="Tropomyosin"/>
    <property type="match status" value="1"/>
</dbReference>
<dbReference type="SMART" id="SM00382">
    <property type="entry name" value="AAA"/>
    <property type="match status" value="1"/>
</dbReference>
<dbReference type="InterPro" id="IPR036388">
    <property type="entry name" value="WH-like_DNA-bd_sf"/>
</dbReference>
<dbReference type="Pfam" id="PF23598">
    <property type="entry name" value="LRR_14"/>
    <property type="match status" value="1"/>
</dbReference>
<dbReference type="OMA" id="CCNLENV"/>
<dbReference type="Gene3D" id="1.10.8.430">
    <property type="entry name" value="Helical domain of apoptotic protease-activating factors"/>
    <property type="match status" value="1"/>
</dbReference>
<dbReference type="Proteomes" id="UP000655225">
    <property type="component" value="Unassembled WGS sequence"/>
</dbReference>